<evidence type="ECO:0000313" key="7">
    <source>
        <dbReference type="EMBL" id="TEB06034.1"/>
    </source>
</evidence>
<reference evidence="7 8" key="1">
    <citation type="journal article" date="2018" name="Environ. Microbiol.">
        <title>Novel energy conservation strategies and behaviour of Pelotomaculum schinkii driving syntrophic propionate catabolism.</title>
        <authorList>
            <person name="Hidalgo-Ahumada C.A.P."/>
            <person name="Nobu M.K."/>
            <person name="Narihiro T."/>
            <person name="Tamaki H."/>
            <person name="Liu W.T."/>
            <person name="Kamagata Y."/>
            <person name="Stams A.J.M."/>
            <person name="Imachi H."/>
            <person name="Sousa D.Z."/>
        </authorList>
    </citation>
    <scope>NUCLEOTIDE SEQUENCE [LARGE SCALE GENOMIC DNA]</scope>
    <source>
        <strain evidence="7 8">HH</strain>
    </source>
</reference>
<dbReference type="GO" id="GO:0015171">
    <property type="term" value="F:amino acid transmembrane transporter activity"/>
    <property type="evidence" value="ECO:0007669"/>
    <property type="project" value="TreeGrafter"/>
</dbReference>
<feature type="transmembrane region" description="Helical" evidence="6">
    <location>
        <begin position="151"/>
        <end position="179"/>
    </location>
</feature>
<dbReference type="PIRSF" id="PIRSF006324">
    <property type="entry name" value="LeuE"/>
    <property type="match status" value="1"/>
</dbReference>
<evidence type="ECO:0000256" key="6">
    <source>
        <dbReference type="SAM" id="Phobius"/>
    </source>
</evidence>
<dbReference type="Proteomes" id="UP000298324">
    <property type="component" value="Unassembled WGS sequence"/>
</dbReference>
<comment type="subcellular location">
    <subcellularLocation>
        <location evidence="1">Cell membrane</location>
        <topology evidence="1">Multi-pass membrane protein</topology>
    </subcellularLocation>
</comment>
<keyword evidence="4 6" id="KW-1133">Transmembrane helix</keyword>
<sequence>MNSYYLFILTALAAAILPGADFAMVTKNTLALGRKGGQATALGIASGLMVHTTAAVLGLSVIIAKSAFLFGLVKYIGAAYLFYIGITTLLSRVQGDISPAISDTETKAPSSEHSFKTCFAQGALTNTLNPKAAIFYMTLLPQFVDPAKDSLLQLTILGLTAVIIVLIWFLFLAGALDYIRVWFSKPMFRSAFQRITGLMLISFGVKLAMEKQ</sequence>
<evidence type="ECO:0000256" key="1">
    <source>
        <dbReference type="ARBA" id="ARBA00004651"/>
    </source>
</evidence>
<comment type="caution">
    <text evidence="7">The sequence shown here is derived from an EMBL/GenBank/DDBJ whole genome shotgun (WGS) entry which is preliminary data.</text>
</comment>
<dbReference type="PANTHER" id="PTHR30086">
    <property type="entry name" value="ARGININE EXPORTER PROTEIN ARGO"/>
    <property type="match status" value="1"/>
</dbReference>
<evidence type="ECO:0000313" key="8">
    <source>
        <dbReference type="Proteomes" id="UP000298324"/>
    </source>
</evidence>
<accession>A0A4Y7RAP6</accession>
<dbReference type="PANTHER" id="PTHR30086:SF20">
    <property type="entry name" value="ARGININE EXPORTER PROTEIN ARGO-RELATED"/>
    <property type="match status" value="1"/>
</dbReference>
<dbReference type="Pfam" id="PF01810">
    <property type="entry name" value="LysE"/>
    <property type="match status" value="1"/>
</dbReference>
<dbReference type="GO" id="GO:0005886">
    <property type="term" value="C:plasma membrane"/>
    <property type="evidence" value="ECO:0007669"/>
    <property type="project" value="UniProtKB-SubCell"/>
</dbReference>
<keyword evidence="2" id="KW-1003">Cell membrane</keyword>
<feature type="transmembrane region" description="Helical" evidence="6">
    <location>
        <begin position="67"/>
        <end position="86"/>
    </location>
</feature>
<dbReference type="EMBL" id="QFGA01000002">
    <property type="protein sequence ID" value="TEB06034.1"/>
    <property type="molecule type" value="Genomic_DNA"/>
</dbReference>
<evidence type="ECO:0000256" key="4">
    <source>
        <dbReference type="ARBA" id="ARBA00022989"/>
    </source>
</evidence>
<keyword evidence="5 6" id="KW-0472">Membrane</keyword>
<dbReference type="InterPro" id="IPR001123">
    <property type="entry name" value="LeuE-type"/>
</dbReference>
<keyword evidence="3 6" id="KW-0812">Transmembrane</keyword>
<feature type="transmembrane region" description="Helical" evidence="6">
    <location>
        <begin position="39"/>
        <end position="60"/>
    </location>
</feature>
<evidence type="ECO:0000256" key="5">
    <source>
        <dbReference type="ARBA" id="ARBA00023136"/>
    </source>
</evidence>
<protein>
    <submittedName>
        <fullName evidence="7">Homoserine/homoserine lactone efflux protein</fullName>
    </submittedName>
</protein>
<evidence type="ECO:0000256" key="3">
    <source>
        <dbReference type="ARBA" id="ARBA00022692"/>
    </source>
</evidence>
<organism evidence="7 8">
    <name type="scientific">Pelotomaculum schinkii</name>
    <dbReference type="NCBI Taxonomy" id="78350"/>
    <lineage>
        <taxon>Bacteria</taxon>
        <taxon>Bacillati</taxon>
        <taxon>Bacillota</taxon>
        <taxon>Clostridia</taxon>
        <taxon>Eubacteriales</taxon>
        <taxon>Desulfotomaculaceae</taxon>
        <taxon>Pelotomaculum</taxon>
    </lineage>
</organism>
<gene>
    <name evidence="7" type="primary">rhtB</name>
    <name evidence="7" type="ORF">Psch_03076</name>
</gene>
<proteinExistence type="predicted"/>
<dbReference type="RefSeq" id="WP_190258665.1">
    <property type="nucleotide sequence ID" value="NZ_QFGA01000002.1"/>
</dbReference>
<dbReference type="AlphaFoldDB" id="A0A4Y7RAP6"/>
<keyword evidence="8" id="KW-1185">Reference proteome</keyword>
<name>A0A4Y7RAP6_9FIRM</name>
<evidence type="ECO:0000256" key="2">
    <source>
        <dbReference type="ARBA" id="ARBA00022475"/>
    </source>
</evidence>